<dbReference type="Proteomes" id="UP000541444">
    <property type="component" value="Unassembled WGS sequence"/>
</dbReference>
<dbReference type="PANTHER" id="PTHR33021">
    <property type="entry name" value="BLUE COPPER PROTEIN"/>
    <property type="match status" value="1"/>
</dbReference>
<evidence type="ECO:0000256" key="1">
    <source>
        <dbReference type="ARBA" id="ARBA00022723"/>
    </source>
</evidence>
<dbReference type="EMBL" id="JACGCM010002533">
    <property type="protein sequence ID" value="KAF6139138.1"/>
    <property type="molecule type" value="Genomic_DNA"/>
</dbReference>
<keyword evidence="4" id="KW-1133">Transmembrane helix</keyword>
<name>A0A7J7L9C2_9MAGN</name>
<keyword evidence="1" id="KW-0479">Metal-binding</keyword>
<feature type="signal peptide" evidence="5">
    <location>
        <begin position="1"/>
        <end position="25"/>
    </location>
</feature>
<dbReference type="GO" id="GO:0005886">
    <property type="term" value="C:plasma membrane"/>
    <property type="evidence" value="ECO:0007669"/>
    <property type="project" value="TreeGrafter"/>
</dbReference>
<evidence type="ECO:0000313" key="8">
    <source>
        <dbReference type="Proteomes" id="UP000541444"/>
    </source>
</evidence>
<feature type="chain" id="PRO_5029856388" description="Phytocyanin domain-containing protein" evidence="5">
    <location>
        <begin position="26"/>
        <end position="210"/>
    </location>
</feature>
<dbReference type="AlphaFoldDB" id="A0A7J7L9C2"/>
<evidence type="ECO:0000256" key="2">
    <source>
        <dbReference type="ARBA" id="ARBA00023180"/>
    </source>
</evidence>
<protein>
    <recommendedName>
        <fullName evidence="6">Phytocyanin domain-containing protein</fullName>
    </recommendedName>
</protein>
<evidence type="ECO:0000256" key="4">
    <source>
        <dbReference type="SAM" id="Phobius"/>
    </source>
</evidence>
<dbReference type="InterPro" id="IPR039391">
    <property type="entry name" value="Phytocyanin-like"/>
</dbReference>
<reference evidence="7 8" key="1">
    <citation type="journal article" date="2020" name="IScience">
        <title>Genome Sequencing of the Endangered Kingdonia uniflora (Circaeasteraceae, Ranunculales) Reveals Potential Mechanisms of Evolutionary Specialization.</title>
        <authorList>
            <person name="Sun Y."/>
            <person name="Deng T."/>
            <person name="Zhang A."/>
            <person name="Moore M.J."/>
            <person name="Landis J.B."/>
            <person name="Lin N."/>
            <person name="Zhang H."/>
            <person name="Zhang X."/>
            <person name="Huang J."/>
            <person name="Zhang X."/>
            <person name="Sun H."/>
            <person name="Wang H."/>
        </authorList>
    </citation>
    <scope>NUCLEOTIDE SEQUENCE [LARGE SCALE GENOMIC DNA]</scope>
    <source>
        <strain evidence="7">TB1705</strain>
        <tissue evidence="7">Leaf</tissue>
    </source>
</reference>
<evidence type="ECO:0000256" key="3">
    <source>
        <dbReference type="SAM" id="MobiDB-lite"/>
    </source>
</evidence>
<dbReference type="SUPFAM" id="SSF49503">
    <property type="entry name" value="Cupredoxins"/>
    <property type="match status" value="1"/>
</dbReference>
<feature type="domain" description="Phytocyanin" evidence="6">
    <location>
        <begin position="26"/>
        <end position="127"/>
    </location>
</feature>
<dbReference type="PANTHER" id="PTHR33021:SF339">
    <property type="entry name" value="OS07G0570600 PROTEIN"/>
    <property type="match status" value="1"/>
</dbReference>
<dbReference type="Pfam" id="PF02298">
    <property type="entry name" value="Cu_bind_like"/>
    <property type="match status" value="1"/>
</dbReference>
<gene>
    <name evidence="7" type="ORF">GIB67_009981</name>
</gene>
<evidence type="ECO:0000259" key="6">
    <source>
        <dbReference type="PROSITE" id="PS51485"/>
    </source>
</evidence>
<dbReference type="Gene3D" id="2.60.40.420">
    <property type="entry name" value="Cupredoxins - blue copper proteins"/>
    <property type="match status" value="1"/>
</dbReference>
<dbReference type="InterPro" id="IPR003245">
    <property type="entry name" value="Phytocyanin_dom"/>
</dbReference>
<dbReference type="FunFam" id="2.60.40.420:FF:000003">
    <property type="entry name" value="Blue copper"/>
    <property type="match status" value="1"/>
</dbReference>
<keyword evidence="4" id="KW-0812">Transmembrane</keyword>
<dbReference type="GO" id="GO:0009055">
    <property type="term" value="F:electron transfer activity"/>
    <property type="evidence" value="ECO:0007669"/>
    <property type="project" value="InterPro"/>
</dbReference>
<feature type="region of interest" description="Disordered" evidence="3">
    <location>
        <begin position="130"/>
        <end position="185"/>
    </location>
</feature>
<accession>A0A7J7L9C2</accession>
<proteinExistence type="predicted"/>
<evidence type="ECO:0000313" key="7">
    <source>
        <dbReference type="EMBL" id="KAF6139138.1"/>
    </source>
</evidence>
<organism evidence="7 8">
    <name type="scientific">Kingdonia uniflora</name>
    <dbReference type="NCBI Taxonomy" id="39325"/>
    <lineage>
        <taxon>Eukaryota</taxon>
        <taxon>Viridiplantae</taxon>
        <taxon>Streptophyta</taxon>
        <taxon>Embryophyta</taxon>
        <taxon>Tracheophyta</taxon>
        <taxon>Spermatophyta</taxon>
        <taxon>Magnoliopsida</taxon>
        <taxon>Ranunculales</taxon>
        <taxon>Circaeasteraceae</taxon>
        <taxon>Kingdonia</taxon>
    </lineage>
</organism>
<comment type="caution">
    <text evidence="7">The sequence shown here is derived from an EMBL/GenBank/DDBJ whole genome shotgun (WGS) entry which is preliminary data.</text>
</comment>
<keyword evidence="4" id="KW-0472">Membrane</keyword>
<feature type="compositionally biased region" description="Low complexity" evidence="3">
    <location>
        <begin position="130"/>
        <end position="145"/>
    </location>
</feature>
<sequence length="210" mass="22027">MASFSKKTMIFFMVVVGLLMQISIGAVYKVGDDDGWTALGGVDYEGWAGSKTFHVGDTIVFEYSAERHNVLEVTKEAYESCDATTPLATYATGKDSITIKKSGHHFFLCGVTGHCEAGQKVDFNVVQAATASPPSSSPTTSVLPVPETPPPTASPPSSSPTTSVLPVPETPPPTPTPTVSPPKSGASLPSTGFLFTIIVGLAIFVRLAYN</sequence>
<feature type="compositionally biased region" description="Pro residues" evidence="3">
    <location>
        <begin position="146"/>
        <end position="158"/>
    </location>
</feature>
<dbReference type="OrthoDB" id="1933492at2759"/>
<evidence type="ECO:0000256" key="5">
    <source>
        <dbReference type="SAM" id="SignalP"/>
    </source>
</evidence>
<dbReference type="PROSITE" id="PS51485">
    <property type="entry name" value="PHYTOCYANIN"/>
    <property type="match status" value="1"/>
</dbReference>
<keyword evidence="8" id="KW-1185">Reference proteome</keyword>
<keyword evidence="2" id="KW-0325">Glycoprotein</keyword>
<dbReference type="GO" id="GO:0046872">
    <property type="term" value="F:metal ion binding"/>
    <property type="evidence" value="ECO:0007669"/>
    <property type="project" value="UniProtKB-KW"/>
</dbReference>
<dbReference type="InterPro" id="IPR008972">
    <property type="entry name" value="Cupredoxin"/>
</dbReference>
<feature type="transmembrane region" description="Helical" evidence="4">
    <location>
        <begin position="188"/>
        <end position="209"/>
    </location>
</feature>
<feature type="compositionally biased region" description="Pro residues" evidence="3">
    <location>
        <begin position="168"/>
        <end position="180"/>
    </location>
</feature>
<keyword evidence="5" id="KW-0732">Signal</keyword>